<accession>A0AAE0B327</accession>
<evidence type="ECO:0000313" key="2">
    <source>
        <dbReference type="Proteomes" id="UP001281410"/>
    </source>
</evidence>
<organism evidence="1 2">
    <name type="scientific">Dipteronia sinensis</name>
    <dbReference type="NCBI Taxonomy" id="43782"/>
    <lineage>
        <taxon>Eukaryota</taxon>
        <taxon>Viridiplantae</taxon>
        <taxon>Streptophyta</taxon>
        <taxon>Embryophyta</taxon>
        <taxon>Tracheophyta</taxon>
        <taxon>Spermatophyta</taxon>
        <taxon>Magnoliopsida</taxon>
        <taxon>eudicotyledons</taxon>
        <taxon>Gunneridae</taxon>
        <taxon>Pentapetalae</taxon>
        <taxon>rosids</taxon>
        <taxon>malvids</taxon>
        <taxon>Sapindales</taxon>
        <taxon>Sapindaceae</taxon>
        <taxon>Hippocastanoideae</taxon>
        <taxon>Acereae</taxon>
        <taxon>Dipteronia</taxon>
    </lineage>
</organism>
<proteinExistence type="predicted"/>
<reference evidence="1" key="1">
    <citation type="journal article" date="2023" name="Plant J.">
        <title>Genome sequences and population genomics provide insights into the demographic history, inbreeding, and mutation load of two 'living fossil' tree species of Dipteronia.</title>
        <authorList>
            <person name="Feng Y."/>
            <person name="Comes H.P."/>
            <person name="Chen J."/>
            <person name="Zhu S."/>
            <person name="Lu R."/>
            <person name="Zhang X."/>
            <person name="Li P."/>
            <person name="Qiu J."/>
            <person name="Olsen K.M."/>
            <person name="Qiu Y."/>
        </authorList>
    </citation>
    <scope>NUCLEOTIDE SEQUENCE</scope>
    <source>
        <strain evidence="1">NBL</strain>
    </source>
</reference>
<evidence type="ECO:0008006" key="3">
    <source>
        <dbReference type="Google" id="ProtNLM"/>
    </source>
</evidence>
<dbReference type="AlphaFoldDB" id="A0AAE0B327"/>
<dbReference type="EMBL" id="JANJYJ010000001">
    <property type="protein sequence ID" value="KAK3229136.1"/>
    <property type="molecule type" value="Genomic_DNA"/>
</dbReference>
<keyword evidence="2" id="KW-1185">Reference proteome</keyword>
<dbReference type="PANTHER" id="PTHR33248">
    <property type="entry name" value="ZINC ION-BINDING PROTEIN"/>
    <property type="match status" value="1"/>
</dbReference>
<name>A0AAE0B327_9ROSI</name>
<protein>
    <recommendedName>
        <fullName evidence="3">Zinc finger GRF-type domain-containing protein</fullName>
    </recommendedName>
</protein>
<gene>
    <name evidence="1" type="ORF">Dsin_001017</name>
</gene>
<dbReference type="Proteomes" id="UP001281410">
    <property type="component" value="Unassembled WGS sequence"/>
</dbReference>
<evidence type="ECO:0000313" key="1">
    <source>
        <dbReference type="EMBL" id="KAK3229136.1"/>
    </source>
</evidence>
<comment type="caution">
    <text evidence="1">The sequence shown here is derived from an EMBL/GenBank/DDBJ whole genome shotgun (WGS) entry which is preliminary data.</text>
</comment>
<sequence>MNDDTDVGDLNPKCLCEISARHFTSWTDSNPGRHFWGFYNYRGYGNCRFFRWSDPPMCARLKVIIPGLLRRIRDFGMRSWETNGFEGNDTSVSPVVGNEEVSSRGGMRRNEKELVLSCGCSSKDCVICREKLLENM</sequence>